<dbReference type="PANTHER" id="PTHR16821:SF2">
    <property type="entry name" value="FRATAXIN, MITOCHONDRIAL"/>
    <property type="match status" value="1"/>
</dbReference>
<evidence type="ECO:0000256" key="2">
    <source>
        <dbReference type="ARBA" id="ARBA00008183"/>
    </source>
</evidence>
<dbReference type="GO" id="GO:0006826">
    <property type="term" value="P:iron ion transport"/>
    <property type="evidence" value="ECO:0007669"/>
    <property type="project" value="UniProtKB-KW"/>
</dbReference>
<evidence type="ECO:0000256" key="9">
    <source>
        <dbReference type="ARBA" id="ARBA00023004"/>
    </source>
</evidence>
<dbReference type="EMBL" id="JXXN02001414">
    <property type="protein sequence ID" value="THD24818.1"/>
    <property type="molecule type" value="Genomic_DNA"/>
</dbReference>
<evidence type="ECO:0000256" key="12">
    <source>
        <dbReference type="ARBA" id="ARBA00047990"/>
    </source>
</evidence>
<dbReference type="PROSITE" id="PS01344">
    <property type="entry name" value="FRATAXIN_1"/>
    <property type="match status" value="1"/>
</dbReference>
<dbReference type="GO" id="GO:0006879">
    <property type="term" value="P:intracellular iron ion homeostasis"/>
    <property type="evidence" value="ECO:0007669"/>
    <property type="project" value="UniProtKB-KW"/>
</dbReference>
<dbReference type="GO" id="GO:0005739">
    <property type="term" value="C:mitochondrion"/>
    <property type="evidence" value="ECO:0007669"/>
    <property type="project" value="UniProtKB-SubCell"/>
</dbReference>
<name>A0A2H1CES5_FASHE</name>
<dbReference type="GO" id="GO:0034986">
    <property type="term" value="F:iron chaperone activity"/>
    <property type="evidence" value="ECO:0007669"/>
    <property type="project" value="TreeGrafter"/>
</dbReference>
<dbReference type="AlphaFoldDB" id="A0A2H1CES5"/>
<dbReference type="GO" id="GO:0051537">
    <property type="term" value="F:2 iron, 2 sulfur cluster binding"/>
    <property type="evidence" value="ECO:0007669"/>
    <property type="project" value="TreeGrafter"/>
</dbReference>
<reference evidence="13" key="1">
    <citation type="submission" date="2019-03" db="EMBL/GenBank/DDBJ databases">
        <title>Improved annotation for the trematode Fasciola hepatica.</title>
        <authorList>
            <person name="Choi Y.-J."/>
            <person name="Martin J."/>
            <person name="Mitreva M."/>
        </authorList>
    </citation>
    <scope>NUCLEOTIDE SEQUENCE [LARGE SCALE GENOMIC DNA]</scope>
</reference>
<dbReference type="InterPro" id="IPR036524">
    <property type="entry name" value="Frataxin/CyaY_sf"/>
</dbReference>
<evidence type="ECO:0000256" key="7">
    <source>
        <dbReference type="ARBA" id="ARBA00022946"/>
    </source>
</evidence>
<dbReference type="NCBIfam" id="TIGR03421">
    <property type="entry name" value="FeS_CyaY"/>
    <property type="match status" value="1"/>
</dbReference>
<accession>A0A2H1CES5</accession>
<evidence type="ECO:0000313" key="14">
    <source>
        <dbReference type="Proteomes" id="UP000230066"/>
    </source>
</evidence>
<evidence type="ECO:0000256" key="10">
    <source>
        <dbReference type="ARBA" id="ARBA00023065"/>
    </source>
</evidence>
<organism evidence="13 14">
    <name type="scientific">Fasciola hepatica</name>
    <name type="common">Liver fluke</name>
    <dbReference type="NCBI Taxonomy" id="6192"/>
    <lineage>
        <taxon>Eukaryota</taxon>
        <taxon>Metazoa</taxon>
        <taxon>Spiralia</taxon>
        <taxon>Lophotrochozoa</taxon>
        <taxon>Platyhelminthes</taxon>
        <taxon>Trematoda</taxon>
        <taxon>Digenea</taxon>
        <taxon>Plagiorchiida</taxon>
        <taxon>Echinostomata</taxon>
        <taxon>Echinostomatoidea</taxon>
        <taxon>Fasciolidae</taxon>
        <taxon>Fasciola</taxon>
    </lineage>
</organism>
<evidence type="ECO:0000256" key="5">
    <source>
        <dbReference type="ARBA" id="ARBA00022448"/>
    </source>
</evidence>
<keyword evidence="9" id="KW-0408">Iron</keyword>
<dbReference type="PANTHER" id="PTHR16821">
    <property type="entry name" value="FRATAXIN"/>
    <property type="match status" value="1"/>
</dbReference>
<keyword evidence="11" id="KW-0496">Mitochondrion</keyword>
<dbReference type="GO" id="GO:0004322">
    <property type="term" value="F:ferroxidase activity"/>
    <property type="evidence" value="ECO:0007669"/>
    <property type="project" value="UniProtKB-EC"/>
</dbReference>
<dbReference type="InterPro" id="IPR002908">
    <property type="entry name" value="Frataxin/CyaY"/>
</dbReference>
<comment type="subcellular location">
    <subcellularLocation>
        <location evidence="1">Mitochondrion</location>
    </subcellularLocation>
</comment>
<dbReference type="InterPro" id="IPR020895">
    <property type="entry name" value="Frataxin_CS"/>
</dbReference>
<evidence type="ECO:0000256" key="1">
    <source>
        <dbReference type="ARBA" id="ARBA00004173"/>
    </source>
</evidence>
<keyword evidence="4" id="KW-0409">Iron storage</keyword>
<dbReference type="SUPFAM" id="SSF55387">
    <property type="entry name" value="Frataxin/Nqo15-like"/>
    <property type="match status" value="1"/>
</dbReference>
<keyword evidence="8" id="KW-0560">Oxidoreductase</keyword>
<evidence type="ECO:0000313" key="13">
    <source>
        <dbReference type="EMBL" id="THD24818.1"/>
    </source>
</evidence>
<dbReference type="Gene3D" id="3.30.920.10">
    <property type="entry name" value="Frataxin/CyaY"/>
    <property type="match status" value="1"/>
</dbReference>
<dbReference type="PRINTS" id="PR00904">
    <property type="entry name" value="FRATAXIN"/>
</dbReference>
<comment type="catalytic activity">
    <reaction evidence="12">
        <text>4 Fe(2+) + O2 + 4 H(+) = 4 Fe(3+) + 2 H2O</text>
        <dbReference type="Rhea" id="RHEA:11148"/>
        <dbReference type="ChEBI" id="CHEBI:15377"/>
        <dbReference type="ChEBI" id="CHEBI:15378"/>
        <dbReference type="ChEBI" id="CHEBI:15379"/>
        <dbReference type="ChEBI" id="CHEBI:29033"/>
        <dbReference type="ChEBI" id="CHEBI:29034"/>
        <dbReference type="EC" id="1.16.3.1"/>
    </reaction>
</comment>
<dbReference type="Proteomes" id="UP000230066">
    <property type="component" value="Unassembled WGS sequence"/>
</dbReference>
<comment type="caution">
    <text evidence="13">The sequence shown here is derived from an EMBL/GenBank/DDBJ whole genome shotgun (WGS) entry which is preliminary data.</text>
</comment>
<keyword evidence="5" id="KW-0813">Transport</keyword>
<dbReference type="NCBIfam" id="TIGR03422">
    <property type="entry name" value="mito_frataxin"/>
    <property type="match status" value="1"/>
</dbReference>
<keyword evidence="6" id="KW-0410">Iron transport</keyword>
<dbReference type="EC" id="1.16.3.1" evidence="3"/>
<keyword evidence="14" id="KW-1185">Reference proteome</keyword>
<evidence type="ECO:0000256" key="6">
    <source>
        <dbReference type="ARBA" id="ARBA00022496"/>
    </source>
</evidence>
<dbReference type="GO" id="GO:0008199">
    <property type="term" value="F:ferric iron binding"/>
    <property type="evidence" value="ECO:0007669"/>
    <property type="project" value="InterPro"/>
</dbReference>
<dbReference type="PROSITE" id="PS50810">
    <property type="entry name" value="FRATAXIN_2"/>
    <property type="match status" value="1"/>
</dbReference>
<dbReference type="Pfam" id="PF01491">
    <property type="entry name" value="Frataxin_Cyay"/>
    <property type="match status" value="1"/>
</dbReference>
<dbReference type="SMART" id="SM01219">
    <property type="entry name" value="Frataxin_Cyay"/>
    <property type="match status" value="1"/>
</dbReference>
<keyword evidence="7" id="KW-0809">Transit peptide</keyword>
<evidence type="ECO:0000256" key="8">
    <source>
        <dbReference type="ARBA" id="ARBA00023002"/>
    </source>
</evidence>
<evidence type="ECO:0000256" key="4">
    <source>
        <dbReference type="ARBA" id="ARBA00022434"/>
    </source>
</evidence>
<dbReference type="GO" id="GO:0016226">
    <property type="term" value="P:iron-sulfur cluster assembly"/>
    <property type="evidence" value="ECO:0007669"/>
    <property type="project" value="InterPro"/>
</dbReference>
<dbReference type="GO" id="GO:0008198">
    <property type="term" value="F:ferrous iron binding"/>
    <property type="evidence" value="ECO:0007669"/>
    <property type="project" value="TreeGrafter"/>
</dbReference>
<dbReference type="InterPro" id="IPR017789">
    <property type="entry name" value="Frataxin"/>
</dbReference>
<gene>
    <name evidence="13" type="ORF">D915_004277</name>
</gene>
<proteinExistence type="inferred from homology"/>
<protein>
    <recommendedName>
        <fullName evidence="3">ferroxidase</fullName>
        <ecNumber evidence="3">1.16.3.1</ecNumber>
    </recommendedName>
</protein>
<evidence type="ECO:0000256" key="3">
    <source>
        <dbReference type="ARBA" id="ARBA00013107"/>
    </source>
</evidence>
<evidence type="ECO:0000256" key="11">
    <source>
        <dbReference type="ARBA" id="ARBA00023128"/>
    </source>
</evidence>
<keyword evidence="10" id="KW-0406">Ion transport</keyword>
<comment type="similarity">
    <text evidence="2">Belongs to the frataxin family.</text>
</comment>
<sequence length="154" mass="17496">MFGLIAISSRLVRCAFPAVRTVRFSCDAHDKSQPTENELSDAQYERLSTETLDKFAEVFDMLGEQYDLGDAYDVLHDYGVLKVEFGSPVGTYIINRQAPNKQLWLSSPLSGPKRYDFLINKGKWIYKHDGTALHNLLNKEISDIVGHPVEFPEK</sequence>